<keyword evidence="4" id="KW-0238">DNA-binding</keyword>
<proteinExistence type="inferred from homology"/>
<evidence type="ECO:0000256" key="5">
    <source>
        <dbReference type="ARBA" id="ARBA00023163"/>
    </source>
</evidence>
<organism evidence="7 8">
    <name type="scientific">Vibrio fluvialis</name>
    <dbReference type="NCBI Taxonomy" id="676"/>
    <lineage>
        <taxon>Bacteria</taxon>
        <taxon>Pseudomonadati</taxon>
        <taxon>Pseudomonadota</taxon>
        <taxon>Gammaproteobacteria</taxon>
        <taxon>Vibrionales</taxon>
        <taxon>Vibrionaceae</taxon>
        <taxon>Vibrio</taxon>
    </lineage>
</organism>
<comment type="similarity">
    <text evidence="1">In the C-terminal section; belongs to the class-I pyridoxal-phosphate-dependent aminotransferase family.</text>
</comment>
<comment type="caution">
    <text evidence="7">The sequence shown here is derived from an EMBL/GenBank/DDBJ whole genome shotgun (WGS) entry which is preliminary data.</text>
</comment>
<dbReference type="SUPFAM" id="SSF53383">
    <property type="entry name" value="PLP-dependent transferases"/>
    <property type="match status" value="1"/>
</dbReference>
<dbReference type="Pfam" id="PF00392">
    <property type="entry name" value="GntR"/>
    <property type="match status" value="1"/>
</dbReference>
<accession>A0AAX2LSN0</accession>
<dbReference type="CDD" id="cd00609">
    <property type="entry name" value="AAT_like"/>
    <property type="match status" value="1"/>
</dbReference>
<dbReference type="InterPro" id="IPR051446">
    <property type="entry name" value="HTH_trans_reg/aminotransferase"/>
</dbReference>
<dbReference type="GO" id="GO:0030170">
    <property type="term" value="F:pyridoxal phosphate binding"/>
    <property type="evidence" value="ECO:0007669"/>
    <property type="project" value="InterPro"/>
</dbReference>
<evidence type="ECO:0000313" key="7">
    <source>
        <dbReference type="EMBL" id="SUQ26300.1"/>
    </source>
</evidence>
<dbReference type="Pfam" id="PF00155">
    <property type="entry name" value="Aminotran_1_2"/>
    <property type="match status" value="1"/>
</dbReference>
<keyword evidence="3" id="KW-0805">Transcription regulation</keyword>
<dbReference type="Gene3D" id="3.40.640.10">
    <property type="entry name" value="Type I PLP-dependent aspartate aminotransferase-like (Major domain)"/>
    <property type="match status" value="1"/>
</dbReference>
<dbReference type="SUPFAM" id="SSF46785">
    <property type="entry name" value="Winged helix' DNA-binding domain"/>
    <property type="match status" value="1"/>
</dbReference>
<dbReference type="AlphaFoldDB" id="A0AAX2LSN0"/>
<dbReference type="EMBL" id="UHIP01000002">
    <property type="protein sequence ID" value="SUQ26300.1"/>
    <property type="molecule type" value="Genomic_DNA"/>
</dbReference>
<keyword evidence="2" id="KW-0663">Pyridoxal phosphate</keyword>
<evidence type="ECO:0000256" key="4">
    <source>
        <dbReference type="ARBA" id="ARBA00023125"/>
    </source>
</evidence>
<dbReference type="SMART" id="SM00345">
    <property type="entry name" value="HTH_GNTR"/>
    <property type="match status" value="1"/>
</dbReference>
<evidence type="ECO:0000259" key="6">
    <source>
        <dbReference type="PROSITE" id="PS50949"/>
    </source>
</evidence>
<dbReference type="PROSITE" id="PS50949">
    <property type="entry name" value="HTH_GNTR"/>
    <property type="match status" value="1"/>
</dbReference>
<name>A0AAX2LSN0_VIBFL</name>
<dbReference type="GO" id="GO:0003700">
    <property type="term" value="F:DNA-binding transcription factor activity"/>
    <property type="evidence" value="ECO:0007669"/>
    <property type="project" value="InterPro"/>
</dbReference>
<feature type="domain" description="HTH gntR-type" evidence="6">
    <location>
        <begin position="18"/>
        <end position="86"/>
    </location>
</feature>
<sequence length="461" mass="50891">MLSSGNDGLLRGKTGVSTSKFIRIAEVIEQKIESGEFPPSSKLPTHRLLAEELGTTPVTVAKAYKLLNEKGCLESFVGRGTFVRAHSDLDKAIQAPDEEQSYNFSILQPCLYRNLPALKNAYRQSAELLTTAVIGYTEHSGHDAHRDAGVKWAQKYGLEGANRDNMLLTNGAQHALSLLVDTLTKPGDTILVERLTYPGILAIINTSGRQIVGVEMDQHGLCPNALASAIDEHKAAMVIAIPSHQNPTGISMPESRKREIAEVINDKKVWLVEDDIYCFLDDEPIAPIANFAPDYTFHISALSKAISPAMRCGYLKAPESQVAALNANIRTHIWLASPINFIAATLLIESGEAFRLADQQREIANERQKRAREILTSIDCSASGYHIWLPLPEYWQPDRFAMEAKNRGVIVTSGSYFCTNNKTSPHVRLSLMSISNEARLEEGLQELQSLLVSDVSTFFPY</sequence>
<dbReference type="PANTHER" id="PTHR46577:SF1">
    <property type="entry name" value="HTH-TYPE TRANSCRIPTIONAL REGULATORY PROTEIN GABR"/>
    <property type="match status" value="1"/>
</dbReference>
<dbReference type="PANTHER" id="PTHR46577">
    <property type="entry name" value="HTH-TYPE TRANSCRIPTIONAL REGULATORY PROTEIN GABR"/>
    <property type="match status" value="1"/>
</dbReference>
<evidence type="ECO:0000256" key="3">
    <source>
        <dbReference type="ARBA" id="ARBA00023015"/>
    </source>
</evidence>
<dbReference type="Gene3D" id="1.10.10.10">
    <property type="entry name" value="Winged helix-like DNA-binding domain superfamily/Winged helix DNA-binding domain"/>
    <property type="match status" value="1"/>
</dbReference>
<dbReference type="CDD" id="cd07377">
    <property type="entry name" value="WHTH_GntR"/>
    <property type="match status" value="1"/>
</dbReference>
<keyword evidence="5" id="KW-0804">Transcription</keyword>
<dbReference type="Gene3D" id="3.90.1150.10">
    <property type="entry name" value="Aspartate Aminotransferase, domain 1"/>
    <property type="match status" value="1"/>
</dbReference>
<dbReference type="InterPro" id="IPR004839">
    <property type="entry name" value="Aminotransferase_I/II_large"/>
</dbReference>
<gene>
    <name evidence="7" type="primary">ydcR_2</name>
    <name evidence="7" type="ORF">NCTC11327_03160</name>
</gene>
<evidence type="ECO:0000313" key="8">
    <source>
        <dbReference type="Proteomes" id="UP000254626"/>
    </source>
</evidence>
<dbReference type="InterPro" id="IPR015421">
    <property type="entry name" value="PyrdxlP-dep_Trfase_major"/>
</dbReference>
<dbReference type="InterPro" id="IPR036390">
    <property type="entry name" value="WH_DNA-bd_sf"/>
</dbReference>
<dbReference type="Proteomes" id="UP000254626">
    <property type="component" value="Unassembled WGS sequence"/>
</dbReference>
<dbReference type="GO" id="GO:0003677">
    <property type="term" value="F:DNA binding"/>
    <property type="evidence" value="ECO:0007669"/>
    <property type="project" value="UniProtKB-KW"/>
</dbReference>
<dbReference type="InterPro" id="IPR015424">
    <property type="entry name" value="PyrdxlP-dep_Trfase"/>
</dbReference>
<evidence type="ECO:0000256" key="1">
    <source>
        <dbReference type="ARBA" id="ARBA00005384"/>
    </source>
</evidence>
<dbReference type="InterPro" id="IPR036388">
    <property type="entry name" value="WH-like_DNA-bd_sf"/>
</dbReference>
<evidence type="ECO:0000256" key="2">
    <source>
        <dbReference type="ARBA" id="ARBA00022898"/>
    </source>
</evidence>
<dbReference type="InterPro" id="IPR015422">
    <property type="entry name" value="PyrdxlP-dep_Trfase_small"/>
</dbReference>
<reference evidence="7 8" key="1">
    <citation type="submission" date="2018-06" db="EMBL/GenBank/DDBJ databases">
        <authorList>
            <consortium name="Pathogen Informatics"/>
            <person name="Doyle S."/>
        </authorList>
    </citation>
    <scope>NUCLEOTIDE SEQUENCE [LARGE SCALE GENOMIC DNA]</scope>
    <source>
        <strain evidence="7 8">NCTC11327</strain>
    </source>
</reference>
<dbReference type="InterPro" id="IPR000524">
    <property type="entry name" value="Tscrpt_reg_HTH_GntR"/>
</dbReference>
<protein>
    <submittedName>
        <fullName evidence="7">Bacterial regulatory protein GntR</fullName>
    </submittedName>
</protein>